<dbReference type="PROSITE" id="PS50297">
    <property type="entry name" value="ANK_REP_REGION"/>
    <property type="match status" value="1"/>
</dbReference>
<dbReference type="SUPFAM" id="SSF48403">
    <property type="entry name" value="Ankyrin repeat"/>
    <property type="match status" value="1"/>
</dbReference>
<feature type="compositionally biased region" description="Basic and acidic residues" evidence="4">
    <location>
        <begin position="425"/>
        <end position="437"/>
    </location>
</feature>
<evidence type="ECO:0000313" key="6">
    <source>
        <dbReference type="EMBL" id="CRJ80743.1"/>
    </source>
</evidence>
<dbReference type="InterPro" id="IPR011043">
    <property type="entry name" value="Gal_Oxase/kelch_b-propeller"/>
</dbReference>
<feature type="region of interest" description="Disordered" evidence="4">
    <location>
        <begin position="935"/>
        <end position="969"/>
    </location>
</feature>
<protein>
    <submittedName>
        <fullName evidence="6">Uncharacterized protein</fullName>
    </submittedName>
</protein>
<evidence type="ECO:0000256" key="4">
    <source>
        <dbReference type="SAM" id="MobiDB-lite"/>
    </source>
</evidence>
<sequence length="1523" mass="164317">MTDPSATTLPPEAIELAGRMYDAARSGDATVFAQALPAGLPVNMTNEKGDSLLMLAAYYGHAELVKLFLQHGADPNRLNDKGQSPLAGAVFKMEDAVIEALLEGGADPELGNPNALQCASMFKQDEKWKAKFEAAPGKGKAAGKLKTMSSPDRYRPIPDSTGGEDRQRPGHCSCLGSSHAGNSCFTDDFSSGGHDHARIMAEDTTFFRRNIGFNEAPHRPSYVPPLISPLRPVPTPVNISGMFDRPLGTPTTAEINQISPFGYRPGLYQQRQDLNDLYRGWEAPQAFTTLTASRGHLSSQSATPVAQSSTEIRDRTETGRNSGARGIARGSSHEPAVPSHIAAPRSVLGAAPALATAAARLYQPPAHRNARHLGTDPFTFGGPRLVHTVAPPSRLSTASRSEYNVPRLAEPPSAAVPPAPLISSRDGKRKREDREAQEQQLLKRARHDADERIGDVHFIRGPPSEAFYYDGVEHTEVTIQYSISVPTASIEPNGRMVLMSRSRVLLACSLFLSMSGWAIGQVDNDDDSGLRSSPAPKDFKRRWHPRATVLGDYMFVDGGEVAQWVNGEKTKRPSNGANATLSIPLTRSWKPADVKITEIDKPVMGMVKEAIFTHEASNSFYIWGGHVPYDAAPVPTNQLWRFSSDGDGGGTWNPETPGNPSTYTSLTRSQGGAYVSTPDAAFWFGGLETPGTSGGPRGYVPGYLSFNFTTKSWANETNSPWSSYGTLYGGDAHYVPTFGPNGIVILIGGSTWDMTGSGSMGYLDMQNLTFFDPVTREWHSQTTSGEAPLRREWFCVAGAESTNGTYEIVVHGGRNQANKAAFDDVYILSLPGFVWTKAEYEAKGSRTAHACVVACNRQMISIGGVDDTKGSPAIWEDIDPRPQGLGIFDMTQLKWTDAFDADAGAYESPAEVQAWYDEGGLQNVQWSSDNVQKLFTNSTSSEESSEEGTSGGNGNGNSGNANGESSNSSTPVGAIAGGVVGGVAGIALVAFLVWFLARRRRRNANQGPEREKESHVMLPAEMPPSTHDGTATMTTSSSSPSNWGSTVAGSPAKGNAVPAHVEMDDTSPRPELMGSGPYPYHGAELDAHILVICFTNSLYSESRPFQFSAMWYNPRTPPALPPRSPKRPDQTGLPSPPLLPPRPVSYMPYRPAGPEQWDTSPLQWTHGDQRRQSVPAGAPVSCNSGTDTSQTLRRKPIGAEVVRPALPPRPYTSSPPVRETSAPRPRPMSYVSPGPTTYHSYVPPSPSLSPPAPRERPRSVSCVSPESIFASPVSFAPPSPPNDTPSRPVSCAPWSRWSTMPSPPAEPPATVAPRAPWPRWSLVPSELDAGESSPAPAPAPEPPLERDELVDDIDELLSELEISSAGWNGSDPSIDGLDHRRPSLKITHYPDDYAELSRPVDVLPLSPPAVPPKLPLVPIMDDAPETDTTACLAAPMTYAFPATWYSHPDMPGVWVCAGCFTRHLAGTKFDPQFDGRAYDDGRPRACWFGDDRVVHELLPRALATGFLQPLIDHLNEVATPRAP</sequence>
<evidence type="ECO:0000256" key="5">
    <source>
        <dbReference type="SAM" id="Phobius"/>
    </source>
</evidence>
<feature type="repeat" description="ANK" evidence="3">
    <location>
        <begin position="48"/>
        <end position="80"/>
    </location>
</feature>
<reference evidence="6 7" key="1">
    <citation type="submission" date="2015-05" db="EMBL/GenBank/DDBJ databases">
        <authorList>
            <person name="Wang D.B."/>
            <person name="Wang M."/>
        </authorList>
    </citation>
    <scope>NUCLEOTIDE SEQUENCE [LARGE SCALE GENOMIC DNA]</scope>
    <source>
        <strain evidence="6">VL1</strain>
    </source>
</reference>
<feature type="region of interest" description="Disordered" evidence="4">
    <location>
        <begin position="292"/>
        <end position="337"/>
    </location>
</feature>
<evidence type="ECO:0000256" key="3">
    <source>
        <dbReference type="PROSITE-ProRule" id="PRU00023"/>
    </source>
</evidence>
<keyword evidence="7" id="KW-1185">Reference proteome</keyword>
<dbReference type="Gene3D" id="1.25.40.20">
    <property type="entry name" value="Ankyrin repeat-containing domain"/>
    <property type="match status" value="1"/>
</dbReference>
<dbReference type="Proteomes" id="UP000044602">
    <property type="component" value="Unassembled WGS sequence"/>
</dbReference>
<dbReference type="STRING" id="100787.A0A0G4KCS1"/>
<feature type="compositionally biased region" description="Polar residues" evidence="4">
    <location>
        <begin position="1181"/>
        <end position="1191"/>
    </location>
</feature>
<dbReference type="Pfam" id="PF12796">
    <property type="entry name" value="Ank_2"/>
    <property type="match status" value="1"/>
</dbReference>
<evidence type="ECO:0000256" key="2">
    <source>
        <dbReference type="ARBA" id="ARBA00023043"/>
    </source>
</evidence>
<dbReference type="SUPFAM" id="SSF50965">
    <property type="entry name" value="Galactose oxidase, central domain"/>
    <property type="match status" value="1"/>
</dbReference>
<dbReference type="EMBL" id="CVQH01000001">
    <property type="protein sequence ID" value="CRJ80743.1"/>
    <property type="molecule type" value="Genomic_DNA"/>
</dbReference>
<organism evidence="6 7">
    <name type="scientific">Verticillium longisporum</name>
    <name type="common">Verticillium dahliae var. longisporum</name>
    <dbReference type="NCBI Taxonomy" id="100787"/>
    <lineage>
        <taxon>Eukaryota</taxon>
        <taxon>Fungi</taxon>
        <taxon>Dikarya</taxon>
        <taxon>Ascomycota</taxon>
        <taxon>Pezizomycotina</taxon>
        <taxon>Sordariomycetes</taxon>
        <taxon>Hypocreomycetidae</taxon>
        <taxon>Glomerellales</taxon>
        <taxon>Plectosphaerellaceae</taxon>
        <taxon>Verticillium</taxon>
    </lineage>
</organism>
<proteinExistence type="predicted"/>
<feature type="region of interest" description="Disordered" evidence="4">
    <location>
        <begin position="1003"/>
        <end position="1052"/>
    </location>
</feature>
<feature type="region of interest" description="Disordered" evidence="4">
    <location>
        <begin position="1324"/>
        <end position="1345"/>
    </location>
</feature>
<dbReference type="GO" id="GO:0085020">
    <property type="term" value="P:protein K6-linked ubiquitination"/>
    <property type="evidence" value="ECO:0007669"/>
    <property type="project" value="TreeGrafter"/>
</dbReference>
<dbReference type="PANTHER" id="PTHR24171:SF8">
    <property type="entry name" value="BRCA1-ASSOCIATED RING DOMAIN PROTEIN 1"/>
    <property type="match status" value="1"/>
</dbReference>
<keyword evidence="5" id="KW-1133">Transmembrane helix</keyword>
<keyword evidence="1" id="KW-0677">Repeat</keyword>
<evidence type="ECO:0000256" key="1">
    <source>
        <dbReference type="ARBA" id="ARBA00022737"/>
    </source>
</evidence>
<keyword evidence="5" id="KW-0812">Transmembrane</keyword>
<feature type="compositionally biased region" description="Polar residues" evidence="4">
    <location>
        <begin position="292"/>
        <end position="310"/>
    </location>
</feature>
<feature type="compositionally biased region" description="Low complexity" evidence="4">
    <location>
        <begin position="958"/>
        <end position="969"/>
    </location>
</feature>
<feature type="transmembrane region" description="Helical" evidence="5">
    <location>
        <begin position="974"/>
        <end position="997"/>
    </location>
</feature>
<dbReference type="SMART" id="SM00248">
    <property type="entry name" value="ANK"/>
    <property type="match status" value="2"/>
</dbReference>
<feature type="compositionally biased region" description="Pro residues" evidence="4">
    <location>
        <begin position="1243"/>
        <end position="1252"/>
    </location>
</feature>
<feature type="compositionally biased region" description="Pro residues" evidence="4">
    <location>
        <begin position="1134"/>
        <end position="1143"/>
    </location>
</feature>
<feature type="compositionally biased region" description="Low complexity" evidence="4">
    <location>
        <begin position="1030"/>
        <end position="1046"/>
    </location>
</feature>
<name>A0A0G4KCS1_VERLO</name>
<dbReference type="PANTHER" id="PTHR24171">
    <property type="entry name" value="ANKYRIN REPEAT DOMAIN-CONTAINING PROTEIN 39-RELATED"/>
    <property type="match status" value="1"/>
</dbReference>
<feature type="region of interest" description="Disordered" evidence="4">
    <location>
        <begin position="139"/>
        <end position="170"/>
    </location>
</feature>
<feature type="region of interest" description="Disordered" evidence="4">
    <location>
        <begin position="408"/>
        <end position="439"/>
    </location>
</feature>
<evidence type="ECO:0000313" key="7">
    <source>
        <dbReference type="Proteomes" id="UP000044602"/>
    </source>
</evidence>
<keyword evidence="2 3" id="KW-0040">ANK repeat</keyword>
<dbReference type="InterPro" id="IPR036770">
    <property type="entry name" value="Ankyrin_rpt-contain_sf"/>
</dbReference>
<dbReference type="InterPro" id="IPR002110">
    <property type="entry name" value="Ankyrin_rpt"/>
</dbReference>
<dbReference type="PROSITE" id="PS50088">
    <property type="entry name" value="ANK_REPEAT"/>
    <property type="match status" value="2"/>
</dbReference>
<keyword evidence="5" id="KW-0472">Membrane</keyword>
<feature type="repeat" description="ANK" evidence="3">
    <location>
        <begin position="81"/>
        <end position="113"/>
    </location>
</feature>
<feature type="region of interest" description="Disordered" evidence="4">
    <location>
        <begin position="1117"/>
        <end position="1263"/>
    </location>
</feature>
<accession>A0A0G4KCS1</accession>
<dbReference type="GO" id="GO:0004842">
    <property type="term" value="F:ubiquitin-protein transferase activity"/>
    <property type="evidence" value="ECO:0007669"/>
    <property type="project" value="TreeGrafter"/>
</dbReference>
<gene>
    <name evidence="6" type="ORF">BN1708_000361</name>
</gene>